<proteinExistence type="predicted"/>
<dbReference type="Proteomes" id="UP001153269">
    <property type="component" value="Unassembled WGS sequence"/>
</dbReference>
<dbReference type="EMBL" id="CADEAL010001150">
    <property type="protein sequence ID" value="CAB1429572.1"/>
    <property type="molecule type" value="Genomic_DNA"/>
</dbReference>
<protein>
    <submittedName>
        <fullName evidence="2">Uncharacterized protein</fullName>
    </submittedName>
</protein>
<comment type="caution">
    <text evidence="2">The sequence shown here is derived from an EMBL/GenBank/DDBJ whole genome shotgun (WGS) entry which is preliminary data.</text>
</comment>
<name>A0A9N7YJT8_PLEPL</name>
<evidence type="ECO:0000313" key="3">
    <source>
        <dbReference type="Proteomes" id="UP001153269"/>
    </source>
</evidence>
<gene>
    <name evidence="2" type="ORF">PLEPLA_LOCUS17550</name>
</gene>
<keyword evidence="3" id="KW-1185">Reference proteome</keyword>
<organism evidence="2 3">
    <name type="scientific">Pleuronectes platessa</name>
    <name type="common">European plaice</name>
    <dbReference type="NCBI Taxonomy" id="8262"/>
    <lineage>
        <taxon>Eukaryota</taxon>
        <taxon>Metazoa</taxon>
        <taxon>Chordata</taxon>
        <taxon>Craniata</taxon>
        <taxon>Vertebrata</taxon>
        <taxon>Euteleostomi</taxon>
        <taxon>Actinopterygii</taxon>
        <taxon>Neopterygii</taxon>
        <taxon>Teleostei</taxon>
        <taxon>Neoteleostei</taxon>
        <taxon>Acanthomorphata</taxon>
        <taxon>Carangaria</taxon>
        <taxon>Pleuronectiformes</taxon>
        <taxon>Pleuronectoidei</taxon>
        <taxon>Pleuronectidae</taxon>
        <taxon>Pleuronectes</taxon>
    </lineage>
</organism>
<reference evidence="2" key="1">
    <citation type="submission" date="2020-03" db="EMBL/GenBank/DDBJ databases">
        <authorList>
            <person name="Weist P."/>
        </authorList>
    </citation>
    <scope>NUCLEOTIDE SEQUENCE</scope>
</reference>
<evidence type="ECO:0000313" key="2">
    <source>
        <dbReference type="EMBL" id="CAB1429572.1"/>
    </source>
</evidence>
<sequence length="184" mass="20408">MPHHQGQIPSRAERRTMQPDVSWQHGRGVNTWQSLTRLHAVSGCPGSLSSPLKCHANFRGPRCMVPTKLFPPQIFSDTSRPLLLPSALLPCLPLVHFLKLHFSSASFHFLLLPFAPGVAHGEEEQPALFCSSGRSSSQPPTCPSVSLCPLMHRIQLMDQMFAQCAAPFKEVKMKLSMDRMAVDL</sequence>
<feature type="region of interest" description="Disordered" evidence="1">
    <location>
        <begin position="1"/>
        <end position="22"/>
    </location>
</feature>
<dbReference type="AlphaFoldDB" id="A0A9N7YJT8"/>
<evidence type="ECO:0000256" key="1">
    <source>
        <dbReference type="SAM" id="MobiDB-lite"/>
    </source>
</evidence>
<accession>A0A9N7YJT8</accession>